<dbReference type="Gene3D" id="3.20.20.100">
    <property type="entry name" value="NADP-dependent oxidoreductase domain"/>
    <property type="match status" value="1"/>
</dbReference>
<dbReference type="PANTHER" id="PTHR43312:SF1">
    <property type="entry name" value="NADP-DEPENDENT OXIDOREDUCTASE DOMAIN-CONTAINING PROTEIN"/>
    <property type="match status" value="1"/>
</dbReference>
<organism evidence="2 3">
    <name type="scientific">Mycolicibacterium tokaiense</name>
    <dbReference type="NCBI Taxonomy" id="39695"/>
    <lineage>
        <taxon>Bacteria</taxon>
        <taxon>Bacillati</taxon>
        <taxon>Actinomycetota</taxon>
        <taxon>Actinomycetes</taxon>
        <taxon>Mycobacteriales</taxon>
        <taxon>Mycobacteriaceae</taxon>
        <taxon>Mycolicibacterium</taxon>
    </lineage>
</organism>
<dbReference type="InterPro" id="IPR053135">
    <property type="entry name" value="AKR2_Oxidoreductase"/>
</dbReference>
<dbReference type="Pfam" id="PF00248">
    <property type="entry name" value="Aldo_ket_red"/>
    <property type="match status" value="1"/>
</dbReference>
<dbReference type="Proteomes" id="UP000254978">
    <property type="component" value="Unassembled WGS sequence"/>
</dbReference>
<accession>A0A378T9S4</accession>
<dbReference type="EMBL" id="UGQT01000001">
    <property type="protein sequence ID" value="STZ56625.1"/>
    <property type="molecule type" value="Genomic_DNA"/>
</dbReference>
<proteinExistence type="predicted"/>
<keyword evidence="2" id="KW-0560">Oxidoreductase</keyword>
<name>A0A378T9S4_9MYCO</name>
<evidence type="ECO:0000313" key="2">
    <source>
        <dbReference type="EMBL" id="STZ56625.1"/>
    </source>
</evidence>
<dbReference type="PANTHER" id="PTHR43312">
    <property type="entry name" value="D-THREO-ALDOSE 1-DEHYDROGENASE"/>
    <property type="match status" value="1"/>
</dbReference>
<evidence type="ECO:0000259" key="1">
    <source>
        <dbReference type="Pfam" id="PF00248"/>
    </source>
</evidence>
<gene>
    <name evidence="2" type="primary">yhdN</name>
    <name evidence="2" type="ORF">NCTC10821_00118</name>
</gene>
<dbReference type="AlphaFoldDB" id="A0A378T9S4"/>
<dbReference type="CDD" id="cd19095">
    <property type="entry name" value="AKR_PA4992-like"/>
    <property type="match status" value="1"/>
</dbReference>
<evidence type="ECO:0000313" key="3">
    <source>
        <dbReference type="Proteomes" id="UP000254978"/>
    </source>
</evidence>
<dbReference type="GO" id="GO:0016491">
    <property type="term" value="F:oxidoreductase activity"/>
    <property type="evidence" value="ECO:0007669"/>
    <property type="project" value="UniProtKB-KW"/>
</dbReference>
<dbReference type="EC" id="1.1.1.-" evidence="2"/>
<dbReference type="InterPro" id="IPR023210">
    <property type="entry name" value="NADP_OxRdtase_dom"/>
</dbReference>
<sequence>MGAGLISRKVPGSDIYLPAIGLGTFQTFDAIPDEARAARAEVLRRFWAAGGRAIDTSPLYGLAEEIIGQTAVAEGIQDDLYVTNKIWSTGGHLGDDSHAETSLNNSMHRLSRTAPIDVMQCHALVNVDMIVPVLHAWKAEGRIQRLGVTHHDPAYFEPMASWIQNGDIDFVQTRYSIAQRSAEERILPMAADNGVAVTVNMPLEKGRLHQFVRNQPLPDFVADLGIQTWSQYFLKWVIAHPAVTVVLPATSNPDHLVDNMGACQGPLPDGEMRARMLAHMQSMPGFDDVTAQPWYPGKQYPGIMNRDLAAIRERSSWRSTTWV</sequence>
<protein>
    <submittedName>
        <fullName evidence="2">Oxidoreductase</fullName>
        <ecNumber evidence="2">1.1.1.-</ecNumber>
    </submittedName>
</protein>
<feature type="domain" description="NADP-dependent oxidoreductase" evidence="1">
    <location>
        <begin position="20"/>
        <end position="273"/>
    </location>
</feature>
<keyword evidence="3" id="KW-1185">Reference proteome</keyword>
<reference evidence="2 3" key="1">
    <citation type="submission" date="2018-06" db="EMBL/GenBank/DDBJ databases">
        <authorList>
            <consortium name="Pathogen Informatics"/>
            <person name="Doyle S."/>
        </authorList>
    </citation>
    <scope>NUCLEOTIDE SEQUENCE [LARGE SCALE GENOMIC DNA]</scope>
    <source>
        <strain evidence="2 3">NCTC10821</strain>
    </source>
</reference>
<dbReference type="InterPro" id="IPR036812">
    <property type="entry name" value="NAD(P)_OxRdtase_dom_sf"/>
</dbReference>
<dbReference type="SUPFAM" id="SSF51430">
    <property type="entry name" value="NAD(P)-linked oxidoreductase"/>
    <property type="match status" value="1"/>
</dbReference>